<dbReference type="InterPro" id="IPR001173">
    <property type="entry name" value="Glyco_trans_2-like"/>
</dbReference>
<evidence type="ECO:0000313" key="6">
    <source>
        <dbReference type="Proteomes" id="UP000184384"/>
    </source>
</evidence>
<reference evidence="4 7" key="3">
    <citation type="submission" date="2018-03" db="EMBL/GenBank/DDBJ databases">
        <title>Genomic Encyclopedia of Archaeal and Bacterial Type Strains, Phase II (KMG-II): from individual species to whole genera.</title>
        <authorList>
            <person name="Goeker M."/>
        </authorList>
    </citation>
    <scope>NUCLEOTIDE SEQUENCE [LARGE SCALE GENOMIC DNA]</scope>
    <source>
        <strain evidence="4 7">DSM 17797</strain>
    </source>
</reference>
<name>A0A1M5QK92_9FLAO</name>
<dbReference type="Gene3D" id="3.90.550.10">
    <property type="entry name" value="Spore Coat Polysaccharide Biosynthesis Protein SpsA, Chain A"/>
    <property type="match status" value="1"/>
</dbReference>
<reference evidence="6" key="2">
    <citation type="submission" date="2016-11" db="EMBL/GenBank/DDBJ databases">
        <authorList>
            <person name="Varghese N."/>
            <person name="Submissions S."/>
        </authorList>
    </citation>
    <scope>NUCLEOTIDE SEQUENCE [LARGE SCALE GENOMIC DNA]</scope>
    <source>
        <strain evidence="6">DSM 19729</strain>
    </source>
</reference>
<dbReference type="GO" id="GO:0016740">
    <property type="term" value="F:transferase activity"/>
    <property type="evidence" value="ECO:0007669"/>
    <property type="project" value="UniProtKB-KW"/>
</dbReference>
<keyword evidence="1 5" id="KW-0808">Transferase</keyword>
<feature type="domain" description="Glycosyltransferase 2-like" evidence="2">
    <location>
        <begin position="4"/>
        <end position="106"/>
    </location>
</feature>
<dbReference type="SUPFAM" id="SSF53448">
    <property type="entry name" value="Nucleotide-diphospho-sugar transferases"/>
    <property type="match status" value="1"/>
</dbReference>
<accession>A0A1M5QK92</accession>
<dbReference type="STRING" id="280093.SAMN05443373_10835"/>
<evidence type="ECO:0000313" key="4">
    <source>
        <dbReference type="EMBL" id="PRZ20080.1"/>
    </source>
</evidence>
<protein>
    <submittedName>
        <fullName evidence="5">Glycosyl transferase family 2</fullName>
    </submittedName>
</protein>
<feature type="domain" description="Galactosyltransferase C-terminal" evidence="3">
    <location>
        <begin position="131"/>
        <end position="193"/>
    </location>
</feature>
<organism evidence="5 6">
    <name type="scientific">Flavobacterium granuli</name>
    <dbReference type="NCBI Taxonomy" id="280093"/>
    <lineage>
        <taxon>Bacteria</taxon>
        <taxon>Pseudomonadati</taxon>
        <taxon>Bacteroidota</taxon>
        <taxon>Flavobacteriia</taxon>
        <taxon>Flavobacteriales</taxon>
        <taxon>Flavobacteriaceae</taxon>
        <taxon>Flavobacterium</taxon>
    </lineage>
</organism>
<evidence type="ECO:0000259" key="2">
    <source>
        <dbReference type="Pfam" id="PF00535"/>
    </source>
</evidence>
<dbReference type="OrthoDB" id="6717394at2"/>
<dbReference type="RefSeq" id="WP_072944310.1">
    <property type="nucleotide sequence ID" value="NZ_FQWO01000008.1"/>
</dbReference>
<evidence type="ECO:0000256" key="1">
    <source>
        <dbReference type="ARBA" id="ARBA00022679"/>
    </source>
</evidence>
<dbReference type="InterPro" id="IPR029044">
    <property type="entry name" value="Nucleotide-diphossugar_trans"/>
</dbReference>
<dbReference type="Proteomes" id="UP000237771">
    <property type="component" value="Unassembled WGS sequence"/>
</dbReference>
<dbReference type="AlphaFoldDB" id="A0A1M5QK92"/>
<dbReference type="EMBL" id="FQWO01000008">
    <property type="protein sequence ID" value="SHH14517.1"/>
    <property type="molecule type" value="Genomic_DNA"/>
</dbReference>
<reference evidence="5" key="1">
    <citation type="submission" date="2016-11" db="EMBL/GenBank/DDBJ databases">
        <authorList>
            <person name="Jaros S."/>
            <person name="Januszkiewicz K."/>
            <person name="Wedrychowicz H."/>
        </authorList>
    </citation>
    <scope>NUCLEOTIDE SEQUENCE [LARGE SCALE GENOMIC DNA]</scope>
    <source>
        <strain evidence="5">DSM 19729</strain>
    </source>
</reference>
<keyword evidence="7" id="KW-1185">Reference proteome</keyword>
<proteinExistence type="predicted"/>
<dbReference type="InterPro" id="IPR027791">
    <property type="entry name" value="Galactosyl_T_C"/>
</dbReference>
<gene>
    <name evidence="4" type="ORF">BC624_11340</name>
    <name evidence="5" type="ORF">SAMN05443373_10835</name>
</gene>
<dbReference type="PANTHER" id="PTHR43685:SF2">
    <property type="entry name" value="GLYCOSYLTRANSFERASE 2-LIKE DOMAIN-CONTAINING PROTEIN"/>
    <property type="match status" value="1"/>
</dbReference>
<evidence type="ECO:0000313" key="7">
    <source>
        <dbReference type="Proteomes" id="UP000237771"/>
    </source>
</evidence>
<evidence type="ECO:0000259" key="3">
    <source>
        <dbReference type="Pfam" id="PF02709"/>
    </source>
</evidence>
<evidence type="ECO:0000313" key="5">
    <source>
        <dbReference type="EMBL" id="SHH14517.1"/>
    </source>
</evidence>
<dbReference type="InterPro" id="IPR050834">
    <property type="entry name" value="Glycosyltransf_2"/>
</dbReference>
<dbReference type="Pfam" id="PF02709">
    <property type="entry name" value="Glyco_transf_7C"/>
    <property type="match status" value="1"/>
</dbReference>
<dbReference type="Pfam" id="PF00535">
    <property type="entry name" value="Glycos_transf_2"/>
    <property type="match status" value="1"/>
</dbReference>
<dbReference type="EMBL" id="PVUB01000013">
    <property type="protein sequence ID" value="PRZ20080.1"/>
    <property type="molecule type" value="Genomic_DNA"/>
</dbReference>
<dbReference type="PANTHER" id="PTHR43685">
    <property type="entry name" value="GLYCOSYLTRANSFERASE"/>
    <property type="match status" value="1"/>
</dbReference>
<sequence length="358" mass="42579">MVTILYPYRNRELSRIKRSLDSLANQKVLNFEVFFIDYGSDEDMALQVQELVTHYDFISYEYLFTSNQPWNKCKALNYAVKKTESDFCFIADVDIIFHPEFSILLEREKDLNTAVFFKVGFLSEEESIKNCDFESYKINFYSNEEATGMTLFPVRKLKEIRGFDAFFHFWGAEDTDVLNRLKNHGCKIEFYDENVLLLHQWHPNYRQSETTVLNKEIQLSGVVELNHQHLKYNLEKRIERVNLQGWGGVMNESDYEELSGLPTIKLSNEVSEIDHFLFVELYQKKECFISVEIKTHPFCRTFKHKIKKIFGKKVSEFYTLKEVNDLLLLHLVSYYHHLPYIYKISDNLESIEFKIKKD</sequence>
<dbReference type="Proteomes" id="UP000184384">
    <property type="component" value="Unassembled WGS sequence"/>
</dbReference>